<dbReference type="KEGG" id="pgis:I6I06_05955"/>
<gene>
    <name evidence="1" type="ORF">I6I06_05955</name>
</gene>
<name>A0A7T4T9I7_9BURK</name>
<dbReference type="RefSeq" id="WP_157004135.1">
    <property type="nucleotide sequence ID" value="NZ_CP066075.1"/>
</dbReference>
<keyword evidence="2" id="KW-1185">Reference proteome</keyword>
<proteinExistence type="predicted"/>
<evidence type="ECO:0000313" key="1">
    <source>
        <dbReference type="EMBL" id="QQC65012.1"/>
    </source>
</evidence>
<dbReference type="Proteomes" id="UP000595610">
    <property type="component" value="Chromosome 1"/>
</dbReference>
<reference evidence="1 2" key="1">
    <citation type="submission" date="2020-12" db="EMBL/GenBank/DDBJ databases">
        <title>FDA dAtabase for Regulatory Grade micrObial Sequences (FDA-ARGOS): Supporting development and validation of Infectious Disease Dx tests.</title>
        <authorList>
            <person name="Nelson B."/>
            <person name="Plummer A."/>
            <person name="Tallon L."/>
            <person name="Sadzewicz L."/>
            <person name="Zhao X."/>
            <person name="Boylan J."/>
            <person name="Ott S."/>
            <person name="Bowen H."/>
            <person name="Vavikolanu K."/>
            <person name="Mehta A."/>
            <person name="Aluvathingal J."/>
            <person name="Nadendla S."/>
            <person name="Myers T."/>
            <person name="Yan Y."/>
            <person name="Sichtig H."/>
        </authorList>
    </citation>
    <scope>NUCLEOTIDE SEQUENCE [LARGE SCALE GENOMIC DNA]</scope>
    <source>
        <strain evidence="1 2">FDAARGOS_1049</strain>
    </source>
</reference>
<accession>A0A7T4T9I7</accession>
<protein>
    <submittedName>
        <fullName evidence="1">Uncharacterized protein</fullName>
    </submittedName>
</protein>
<evidence type="ECO:0000313" key="2">
    <source>
        <dbReference type="Proteomes" id="UP000595610"/>
    </source>
</evidence>
<sequence length="185" mass="20563">MPQILCRFGVNALSSKAPNAIKLSALGRLIEGPGRPNKQRFAIPTMAQGEQKVARRVDRNRTAARRPRCFVSGGQLGRFHFPVDRIDRPGDALHSVAFLLLATLFRRFLLLPPRDGVRIGLQPPARRAPHEAQDLRCTRVTLLVCYCDVPRRLARIPGFQSACDHGGKVPSCRRRSRFAPGAVIL</sequence>
<dbReference type="AlphaFoldDB" id="A0A7T4T9I7"/>
<organism evidence="1 2">
    <name type="scientific">Paraburkholderia ginsengisoli</name>
    <dbReference type="NCBI Taxonomy" id="311231"/>
    <lineage>
        <taxon>Bacteria</taxon>
        <taxon>Pseudomonadati</taxon>
        <taxon>Pseudomonadota</taxon>
        <taxon>Betaproteobacteria</taxon>
        <taxon>Burkholderiales</taxon>
        <taxon>Burkholderiaceae</taxon>
        <taxon>Paraburkholderia</taxon>
    </lineage>
</organism>
<dbReference type="EMBL" id="CP066075">
    <property type="protein sequence ID" value="QQC65012.1"/>
    <property type="molecule type" value="Genomic_DNA"/>
</dbReference>